<organism evidence="1 2">
    <name type="scientific">Hungatella hathewayi</name>
    <dbReference type="NCBI Taxonomy" id="154046"/>
    <lineage>
        <taxon>Bacteria</taxon>
        <taxon>Bacillati</taxon>
        <taxon>Bacillota</taxon>
        <taxon>Clostridia</taxon>
        <taxon>Lachnospirales</taxon>
        <taxon>Lachnospiraceae</taxon>
        <taxon>Hungatella</taxon>
    </lineage>
</organism>
<evidence type="ECO:0000313" key="1">
    <source>
        <dbReference type="EMBL" id="RGD72477.1"/>
    </source>
</evidence>
<sequence>MGEKTMVTIGVQKAKLGSTVYYIGKMRAGELIDNVGFAAELPEWSEMTADEKMQRQPDLTRVINEIVPYVIDDPDRFFNSLIIDVFSGYDELEFEPVSQVAKDLPKAYQLQMKDMGFLTLPGKERLIALDGQHRLLSLRIAIRGINGLPAGSKVPSATKTLEPHLELADEEISIILVEHKDNQKIRKIFNKVNKYARQTSRGDNIITSDDDIYAVIARRLFRKGEVLAPIGKCELVNWKSNTLSQRSKQLTTVSALYTIAETVLKEKGYSTKLLPGVMEQEESYEEIVTFWSELLEESDVYKEYLSLTKADKPVSLLREQNLLMKPVTQMALAHVAVMAKRKGISWREAVQKLNKVDWSFDNKLWFNVLIIGSAQKKMITGKESIRSAGMIISYLIMGDRMTRTEIADVHTIVKNAHDNQEEPLPKMV</sequence>
<dbReference type="RefSeq" id="WP_082196317.1">
    <property type="nucleotide sequence ID" value="NZ_QTJW01000001.1"/>
</dbReference>
<comment type="caution">
    <text evidence="1">The sequence shown here is derived from an EMBL/GenBank/DDBJ whole genome shotgun (WGS) entry which is preliminary data.</text>
</comment>
<accession>A0A3E3DT63</accession>
<evidence type="ECO:0000313" key="2">
    <source>
        <dbReference type="Proteomes" id="UP000261023"/>
    </source>
</evidence>
<name>A0A3E3DT63_9FIRM</name>
<dbReference type="OrthoDB" id="3524978at2"/>
<dbReference type="NCBIfam" id="TIGR03187">
    <property type="entry name" value="DGQHR"/>
    <property type="match status" value="1"/>
</dbReference>
<reference evidence="1 2" key="1">
    <citation type="submission" date="2018-08" db="EMBL/GenBank/DDBJ databases">
        <title>A genome reference for cultivated species of the human gut microbiota.</title>
        <authorList>
            <person name="Zou Y."/>
            <person name="Xue W."/>
            <person name="Luo G."/>
        </authorList>
    </citation>
    <scope>NUCLEOTIDE SEQUENCE [LARGE SCALE GENOMIC DNA]</scope>
    <source>
        <strain evidence="1 2">AF19-13AC</strain>
    </source>
</reference>
<dbReference type="InterPro" id="IPR017642">
    <property type="entry name" value="DNA_S_mod_DndB"/>
</dbReference>
<dbReference type="InterPro" id="IPR017601">
    <property type="entry name" value="DGQHR-contain_dom"/>
</dbReference>
<dbReference type="CDD" id="cd16414">
    <property type="entry name" value="dndB_like"/>
    <property type="match status" value="1"/>
</dbReference>
<dbReference type="Pfam" id="PF14072">
    <property type="entry name" value="DndB"/>
    <property type="match status" value="1"/>
</dbReference>
<gene>
    <name evidence="1" type="ORF">DWX31_01100</name>
</gene>
<dbReference type="EMBL" id="QTJW01000001">
    <property type="protein sequence ID" value="RGD72477.1"/>
    <property type="molecule type" value="Genomic_DNA"/>
</dbReference>
<dbReference type="AlphaFoldDB" id="A0A3E3DT63"/>
<protein>
    <submittedName>
        <fullName evidence="1">DGQHR domain-containing protein</fullName>
    </submittedName>
</protein>
<dbReference type="Proteomes" id="UP000261023">
    <property type="component" value="Unassembled WGS sequence"/>
</dbReference>
<proteinExistence type="predicted"/>